<dbReference type="STRING" id="6290.A0A0N4VYH9"/>
<reference evidence="2 3" key="2">
    <citation type="submission" date="2018-11" db="EMBL/GenBank/DDBJ databases">
        <authorList>
            <consortium name="Pathogen Informatics"/>
        </authorList>
    </citation>
    <scope>NUCLEOTIDE SEQUENCE [LARGE SCALE GENOMIC DNA]</scope>
    <source>
        <strain evidence="2 3">MHpl1</strain>
    </source>
</reference>
<keyword evidence="3" id="KW-1185">Reference proteome</keyword>
<proteinExistence type="predicted"/>
<evidence type="ECO:0000313" key="2">
    <source>
        <dbReference type="EMBL" id="VDO14271.1"/>
    </source>
</evidence>
<dbReference type="AlphaFoldDB" id="A0A0N4VYH9"/>
<feature type="coiled-coil region" evidence="1">
    <location>
        <begin position="27"/>
        <end position="54"/>
    </location>
</feature>
<sequence length="88" mass="10235">MEPLRAWSSTFTVSRKPDQVRKMISICQEKLLQIKDQEAKVNRLQLELEHLHLSSDLSVSQMKKANDAFEKFAKVSQIFSPLIYQIQS</sequence>
<gene>
    <name evidence="2" type="ORF">HPLM_LOCUS2346</name>
</gene>
<name>A0A0N4VYH9_HAEPC</name>
<evidence type="ECO:0000313" key="4">
    <source>
        <dbReference type="WBParaSite" id="HPLM_0000235001-mRNA-1"/>
    </source>
</evidence>
<evidence type="ECO:0000256" key="1">
    <source>
        <dbReference type="SAM" id="Coils"/>
    </source>
</evidence>
<dbReference type="WBParaSite" id="HPLM_0000235001-mRNA-1">
    <property type="protein sequence ID" value="HPLM_0000235001-mRNA-1"/>
    <property type="gene ID" value="HPLM_0000235001"/>
</dbReference>
<organism evidence="4">
    <name type="scientific">Haemonchus placei</name>
    <name type="common">Barber's pole worm</name>
    <dbReference type="NCBI Taxonomy" id="6290"/>
    <lineage>
        <taxon>Eukaryota</taxon>
        <taxon>Metazoa</taxon>
        <taxon>Ecdysozoa</taxon>
        <taxon>Nematoda</taxon>
        <taxon>Chromadorea</taxon>
        <taxon>Rhabditida</taxon>
        <taxon>Rhabditina</taxon>
        <taxon>Rhabditomorpha</taxon>
        <taxon>Strongyloidea</taxon>
        <taxon>Trichostrongylidae</taxon>
        <taxon>Haemonchus</taxon>
    </lineage>
</organism>
<keyword evidence="1" id="KW-0175">Coiled coil</keyword>
<accession>A0A0N4VYH9</accession>
<dbReference type="OrthoDB" id="5860354at2759"/>
<reference evidence="4" key="1">
    <citation type="submission" date="2017-02" db="UniProtKB">
        <authorList>
            <consortium name="WormBaseParasite"/>
        </authorList>
    </citation>
    <scope>IDENTIFICATION</scope>
</reference>
<dbReference type="EMBL" id="UZAF01004642">
    <property type="protein sequence ID" value="VDO14271.1"/>
    <property type="molecule type" value="Genomic_DNA"/>
</dbReference>
<protein>
    <submittedName>
        <fullName evidence="4">Dynein gamma chain, flagellar outer arm</fullName>
    </submittedName>
</protein>
<dbReference type="Proteomes" id="UP000268014">
    <property type="component" value="Unassembled WGS sequence"/>
</dbReference>
<evidence type="ECO:0000313" key="3">
    <source>
        <dbReference type="Proteomes" id="UP000268014"/>
    </source>
</evidence>